<gene>
    <name evidence="1" type="ORF">ACFSVM_13735</name>
</gene>
<dbReference type="InterPro" id="IPR012341">
    <property type="entry name" value="6hp_glycosidase-like_sf"/>
</dbReference>
<evidence type="ECO:0000313" key="1">
    <source>
        <dbReference type="EMBL" id="MFD2701536.1"/>
    </source>
</evidence>
<dbReference type="RefSeq" id="WP_379262747.1">
    <property type="nucleotide sequence ID" value="NZ_JBHUMJ010000002.1"/>
</dbReference>
<dbReference type="Gene3D" id="1.50.10.10">
    <property type="match status" value="1"/>
</dbReference>
<dbReference type="PANTHER" id="PTHR42899:SF1">
    <property type="entry name" value="SPERMATOGENESIS-ASSOCIATED PROTEIN 20"/>
    <property type="match status" value="1"/>
</dbReference>
<dbReference type="Proteomes" id="UP001597540">
    <property type="component" value="Unassembled WGS sequence"/>
</dbReference>
<dbReference type="InterPro" id="IPR008928">
    <property type="entry name" value="6-hairpin_glycosidase_sf"/>
</dbReference>
<protein>
    <submittedName>
        <fullName evidence="1">Thioredoxin domain-containing protein</fullName>
    </submittedName>
</protein>
<accession>A0ABW5SPW9</accession>
<proteinExistence type="predicted"/>
<name>A0ABW5SPW9_9BACL</name>
<keyword evidence="2" id="KW-1185">Reference proteome</keyword>
<comment type="caution">
    <text evidence="1">The sequence shown here is derived from an EMBL/GenBank/DDBJ whole genome shotgun (WGS) entry which is preliminary data.</text>
</comment>
<sequence>MIRETEGHHLNRVIQENEQYTAAAGEELLHGAYRQLENAFDSELGKTEAGHQPFSPVQLMFLMNYARVYSQAKALEMVEHTLHRLYRSSIYDHVGHGFFTYSTDERGLVPYFEKMLNNNALLAMTYLEAYQLTEHPLYAEIAESIFSYVLREMTSSEGAFHAAEGANSEEETGRYYEFTRQEIEDVLGVEEMHRYCNVYAIEPEGDFAGLSIPSLMKGTPEEQAERRGLNPLALRNLLEEDRQKLLQYRETRVRPVKDNCVHTASNGLMIAALAKGAKALQQTRYADAGAKAADFIWNKLRDQDGNLRSGYRDGELVHPANIEDYASLSWGLMELYEVTGQPAYLVKALELKDALFGRYWEPTEGNFQRSGVDREQRYTDGNGIDGDALPAGTTMVLSLLITKWAAITQDRELMQKGEQWLHSMAGEASFHADRHAMYLLGMSYARLGGRQIIISGRTNDIKMQEMISIIHKSYTPDASLIINYEGESEYALAELIPGLVDKPAINGEGTVYICRGFSCSAPITSTEQLREEFRPVN</sequence>
<organism evidence="1 2">
    <name type="scientific">Paenibacillus shunpengii</name>
    <dbReference type="NCBI Taxonomy" id="2054424"/>
    <lineage>
        <taxon>Bacteria</taxon>
        <taxon>Bacillati</taxon>
        <taxon>Bacillota</taxon>
        <taxon>Bacilli</taxon>
        <taxon>Bacillales</taxon>
        <taxon>Paenibacillaceae</taxon>
        <taxon>Paenibacillus</taxon>
    </lineage>
</organism>
<reference evidence="2" key="1">
    <citation type="journal article" date="2019" name="Int. J. Syst. Evol. Microbiol.">
        <title>The Global Catalogue of Microorganisms (GCM) 10K type strain sequencing project: providing services to taxonomists for standard genome sequencing and annotation.</title>
        <authorList>
            <consortium name="The Broad Institute Genomics Platform"/>
            <consortium name="The Broad Institute Genome Sequencing Center for Infectious Disease"/>
            <person name="Wu L."/>
            <person name="Ma J."/>
        </authorList>
    </citation>
    <scope>NUCLEOTIDE SEQUENCE [LARGE SCALE GENOMIC DNA]</scope>
    <source>
        <strain evidence="2">KCTC 33849</strain>
    </source>
</reference>
<dbReference type="InterPro" id="IPR024705">
    <property type="entry name" value="Ssp411"/>
</dbReference>
<dbReference type="EMBL" id="JBHUMJ010000002">
    <property type="protein sequence ID" value="MFD2701536.1"/>
    <property type="molecule type" value="Genomic_DNA"/>
</dbReference>
<evidence type="ECO:0000313" key="2">
    <source>
        <dbReference type="Proteomes" id="UP001597540"/>
    </source>
</evidence>
<dbReference type="SUPFAM" id="SSF48208">
    <property type="entry name" value="Six-hairpin glycosidases"/>
    <property type="match status" value="1"/>
</dbReference>
<dbReference type="PANTHER" id="PTHR42899">
    <property type="entry name" value="SPERMATOGENESIS-ASSOCIATED PROTEIN 20"/>
    <property type="match status" value="1"/>
</dbReference>